<evidence type="ECO:0000256" key="12">
    <source>
        <dbReference type="ARBA" id="ARBA00023201"/>
    </source>
</evidence>
<feature type="transmembrane region" description="Helical" evidence="17">
    <location>
        <begin position="835"/>
        <end position="857"/>
    </location>
</feature>
<evidence type="ECO:0000256" key="2">
    <source>
        <dbReference type="ARBA" id="ARBA00006459"/>
    </source>
</evidence>
<dbReference type="GO" id="GO:0046872">
    <property type="term" value="F:metal ion binding"/>
    <property type="evidence" value="ECO:0007669"/>
    <property type="project" value="UniProtKB-KW"/>
</dbReference>
<feature type="transmembrane region" description="Helical" evidence="17">
    <location>
        <begin position="1014"/>
        <end position="1032"/>
    </location>
</feature>
<evidence type="ECO:0000313" key="19">
    <source>
        <dbReference type="Proteomes" id="UP000075885"/>
    </source>
</evidence>
<evidence type="ECO:0000256" key="6">
    <source>
        <dbReference type="ARBA" id="ARBA00022970"/>
    </source>
</evidence>
<dbReference type="PANTHER" id="PTHR11616">
    <property type="entry name" value="SODIUM/CHLORIDE DEPENDENT TRANSPORTER"/>
    <property type="match status" value="1"/>
</dbReference>
<keyword evidence="5 15" id="KW-0769">Symport</keyword>
<evidence type="ECO:0000313" key="18">
    <source>
        <dbReference type="EnsemblMetazoa" id="AEPI005716-PA"/>
    </source>
</evidence>
<evidence type="ECO:0000256" key="1">
    <source>
        <dbReference type="ARBA" id="ARBA00004141"/>
    </source>
</evidence>
<feature type="compositionally biased region" description="Basic and acidic residues" evidence="16">
    <location>
        <begin position="1198"/>
        <end position="1214"/>
    </location>
</feature>
<comment type="function">
    <text evidence="13">Unusual broad substrate spectrum amino acid:sodium cotransporter that promotes absorption of the D isomers of essential amino acids. Neutral amino acids are the preferred substrates, especially methionine and phenylalanine.</text>
</comment>
<evidence type="ECO:0000256" key="15">
    <source>
        <dbReference type="RuleBase" id="RU003732"/>
    </source>
</evidence>
<keyword evidence="14" id="KW-0479">Metal-binding</keyword>
<evidence type="ECO:0000256" key="14">
    <source>
        <dbReference type="PIRSR" id="PIRSR600175-1"/>
    </source>
</evidence>
<feature type="transmembrane region" description="Helical" evidence="17">
    <location>
        <begin position="914"/>
        <end position="939"/>
    </location>
</feature>
<dbReference type="PROSITE" id="PS00754">
    <property type="entry name" value="NA_NEUROTRAN_SYMP_2"/>
    <property type="match status" value="1"/>
</dbReference>
<keyword evidence="12" id="KW-0739">Sodium transport</keyword>
<feature type="region of interest" description="Disordered" evidence="16">
    <location>
        <begin position="1190"/>
        <end position="1221"/>
    </location>
</feature>
<dbReference type="PROSITE" id="PS00610">
    <property type="entry name" value="NA_NEUROTRAN_SYMP_1"/>
    <property type="match status" value="3"/>
</dbReference>
<evidence type="ECO:0000256" key="17">
    <source>
        <dbReference type="SAM" id="Phobius"/>
    </source>
</evidence>
<keyword evidence="6" id="KW-0029">Amino-acid transport</keyword>
<dbReference type="CDD" id="cd10324">
    <property type="entry name" value="SLC6sbd"/>
    <property type="match status" value="3"/>
</dbReference>
<dbReference type="Proteomes" id="UP000075885">
    <property type="component" value="Unassembled WGS sequence"/>
</dbReference>
<keyword evidence="9" id="KW-0406">Ion transport</keyword>
<keyword evidence="7 17" id="KW-1133">Transmembrane helix</keyword>
<feature type="transmembrane region" description="Helical" evidence="17">
    <location>
        <begin position="1447"/>
        <end position="1477"/>
    </location>
</feature>
<feature type="transmembrane region" description="Helical" evidence="17">
    <location>
        <begin position="805"/>
        <end position="823"/>
    </location>
</feature>
<evidence type="ECO:0000256" key="16">
    <source>
        <dbReference type="SAM" id="MobiDB-lite"/>
    </source>
</evidence>
<keyword evidence="4 15" id="KW-0812">Transmembrane</keyword>
<feature type="transmembrane region" description="Helical" evidence="17">
    <location>
        <begin position="1731"/>
        <end position="1752"/>
    </location>
</feature>
<accession>A0A182PFK9</accession>
<feature type="transmembrane region" description="Helical" evidence="17">
    <location>
        <begin position="475"/>
        <end position="498"/>
    </location>
</feature>
<dbReference type="EnsemblMetazoa" id="AEPI005716-RA">
    <property type="protein sequence ID" value="AEPI005716-PA"/>
    <property type="gene ID" value="AEPI005716"/>
</dbReference>
<protein>
    <recommendedName>
        <fullName evidence="15">Transporter</fullName>
    </recommendedName>
</protein>
<reference evidence="18" key="2">
    <citation type="submission" date="2020-05" db="UniProtKB">
        <authorList>
            <consortium name="EnsemblMetazoa"/>
        </authorList>
    </citation>
    <scope>IDENTIFICATION</scope>
    <source>
        <strain evidence="18">Epiroticus2</strain>
    </source>
</reference>
<feature type="transmembrane region" description="Helical" evidence="17">
    <location>
        <begin position="401"/>
        <end position="419"/>
    </location>
</feature>
<feature type="transmembrane region" description="Helical" evidence="17">
    <location>
        <begin position="1417"/>
        <end position="1435"/>
    </location>
</feature>
<keyword evidence="10 17" id="KW-0472">Membrane</keyword>
<feature type="transmembrane region" description="Helical" evidence="17">
    <location>
        <begin position="1526"/>
        <end position="1552"/>
    </location>
</feature>
<comment type="similarity">
    <text evidence="2 15">Belongs to the sodium:neurotransmitter symporter (SNF) (TC 2.A.22) family.</text>
</comment>
<dbReference type="GO" id="GO:0089718">
    <property type="term" value="P:amino acid import across plasma membrane"/>
    <property type="evidence" value="ECO:0007669"/>
    <property type="project" value="TreeGrafter"/>
</dbReference>
<feature type="transmembrane region" description="Helical" evidence="17">
    <location>
        <begin position="431"/>
        <end position="454"/>
    </location>
</feature>
<feature type="transmembrane region" description="Helical" evidence="17">
    <location>
        <begin position="104"/>
        <end position="125"/>
    </location>
</feature>
<feature type="transmembrane region" description="Helical" evidence="17">
    <location>
        <begin position="1587"/>
        <end position="1615"/>
    </location>
</feature>
<sequence>HTNCVTIGIVSPAPPVREKWTSNIEFTLSCIAYSVGFGNIWKFPYTALDNGGGAFLIPYLVVLFVIGRPLYYLEMAMGQFCSRGCVKIYDMAPAMRGVGVGQSIAMVVAMSYYTPVLAITLRYLLLSFSSELPWSKCDHSWSRCIDSDFRGYANASDGLAEDRRNVSAELYFTNTIMHRAPLEDGLGWPDGKLVLCLLVSWAILVVILIKGVRSTGKAAYFLAIFPYVIIFILLAHSLSLDGSLEGIKFFLTPKWDSLFSAKVWMEAVTQCFFSLSICFGGIIAYSSFNNFSNNVYRDAMIISWLDTFTSIIVGCIVFGVLGNLAHVTHRSSIQDIVREGPGLTFMAYPDAIAKFEYFPQLFSVLFFLMFFIVGIGSNLGAITSVITAIRDRCPTVENWKIVVGVSVGMFCVSVVYLAPGGLDLLDVLDTYGAKYVTLTLALFEILTFAWIYGVDRVCRDIKFMLQIETGLFWRTCWGIVAPLMVGLILIVSFVDYVPLKVPEVYNVAGWILYTFAILQLPLWAGYAILTQEEKGWKTALTAAFQPSASWGPENELTREQYSKTESKRRHSTAAPSQHSSSRQPQSNQSAATSSPQLTTVDDIINLQNTMTNSATVGGCEAPEVPTPPKPDGTQPREKWGRGIEFLLSCIALSVGFGNIWRFPYTAMQNGGGAFLIPYLVVLFLVGRPLYYLEMVMGQFSSRGCIKVFDVAPAMRGVGVGQTLALLLILGYYAAVLSVSVRYFVASFESPLAWARCEQEWSGCVDSEFKGRVQNATLRPSAEFYFNRTVLHNFWTVDEGIGLPDWKLAICLLFCWLCITCILIKGIRSSGKASYFLAIFPYVILLVLLVRTCTLDGADQGILYLMKPQWEKLLDVQVWYAAVTQCFFSLTISLGSVIVFASYNSFSNNIYRDAMIISWLDTFTSIVSGIVVFGIVGNIAHITGNRVEDMQLQGPQLTFITYPDAIAKFDAAQNVFAVLFFLMFFLLGLGSNTGIVTTLVTAVRDRFPHLANWKVVVMIAIYGFCCGLVYITPGGLHVLDVVDKYGVTLTTLTLVMLEIVTFCWIYGIEQIGHDIRLMLNRKTGVFWRVCWSFVTFGIIGVIWVFSFIQYTPLPVPLGMTAFGWCLYAFVMSPVVIWAVHAVYQRKESKIINRIKAACKPTPDWGPEDSTMRLRYRTERARRIEKNRSQRLGNLGYGADGREEPVQNGDDHKAADSRSVASPMNSSITLQTISDDTTKTGTTTTRDKWGRDIEFMLSCIAYSVGFGNIWKFPYTALKHGGGAFLLPYLIVLFIVGRPIYYLEMILGQFSSRGCVKLYDLAPAMRGIGVAQTIAMFVVMTYYAPVLAITFRYFVASFSSTLPWSECNPDWVDCVNSSFVGKLEPTNTSASLKSSAELFFLKEVIHKAPSLDDGLGMPDWKLALCLLFAWIVVATILVRGAKSTGKASYFLAIFPYVIILILLLQTLLLDGAMQGILYFITPQWDKLLSIEVWYEAVTQCFFSLSVCYGGIIAYSSFNNFSNNVHRDAVIISWLDTFTSIVAGCIVFGVIGNLAYVSGQPDIQKLARDGAGLTFMTYPDAIAKFQFVPQLFAALFFLMLFIVGVGSNLGVTTSIITAIRDQRPQLRHWQVVLGTVTVGYFLGLLYLTPGGFDFLDVIDYYGAKYVTLTFAVLELATVAWIYGVDRICRDIRFMLGIETSLYWRVCWGLIAPAATLLILIFSFADFELQNVPMGYNVLGLFIYAIALLQLPGWYAYAVWRRRTKQTESLRKAARNALRPMEVWGPESDTVRQQYRAEEEQYQAGQPIESNTAQRIRKRMFNMD</sequence>
<feature type="transmembrane region" description="Helical" evidence="17">
    <location>
        <begin position="218"/>
        <end position="238"/>
    </location>
</feature>
<reference evidence="19" key="1">
    <citation type="submission" date="2013-03" db="EMBL/GenBank/DDBJ databases">
        <title>The Genome Sequence of Anopheles epiroticus epiroticus2.</title>
        <authorList>
            <consortium name="The Broad Institute Genomics Platform"/>
            <person name="Neafsey D.E."/>
            <person name="Howell P."/>
            <person name="Walker B."/>
            <person name="Young S.K."/>
            <person name="Zeng Q."/>
            <person name="Gargeya S."/>
            <person name="Fitzgerald M."/>
            <person name="Haas B."/>
            <person name="Abouelleil A."/>
            <person name="Allen A.W."/>
            <person name="Alvarado L."/>
            <person name="Arachchi H.M."/>
            <person name="Berlin A.M."/>
            <person name="Chapman S.B."/>
            <person name="Gainer-Dewar J."/>
            <person name="Goldberg J."/>
            <person name="Griggs A."/>
            <person name="Gujja S."/>
            <person name="Hansen M."/>
            <person name="Howarth C."/>
            <person name="Imamovic A."/>
            <person name="Ireland A."/>
            <person name="Larimer J."/>
            <person name="McCowan C."/>
            <person name="Murphy C."/>
            <person name="Pearson M."/>
            <person name="Poon T.W."/>
            <person name="Priest M."/>
            <person name="Roberts A."/>
            <person name="Saif S."/>
            <person name="Shea T."/>
            <person name="Sisk P."/>
            <person name="Sykes S."/>
            <person name="Wortman J."/>
            <person name="Nusbaum C."/>
            <person name="Birren B."/>
        </authorList>
    </citation>
    <scope>NUCLEOTIDE SEQUENCE [LARGE SCALE GENOMIC DNA]</scope>
    <source>
        <strain evidence="19">Epiroticus2</strain>
    </source>
</reference>
<comment type="subcellular location">
    <subcellularLocation>
        <location evidence="1">Membrane</location>
        <topology evidence="1">Multi-pass membrane protein</topology>
    </subcellularLocation>
</comment>
<evidence type="ECO:0000256" key="13">
    <source>
        <dbReference type="ARBA" id="ARBA00037785"/>
    </source>
</evidence>
<feature type="compositionally biased region" description="Basic and acidic residues" evidence="16">
    <location>
        <begin position="555"/>
        <end position="565"/>
    </location>
</feature>
<feature type="transmembrane region" description="Helical" evidence="17">
    <location>
        <begin position="510"/>
        <end position="529"/>
    </location>
</feature>
<proteinExistence type="inferred from homology"/>
<feature type="transmembrane region" description="Helical" evidence="17">
    <location>
        <begin position="1280"/>
        <end position="1300"/>
    </location>
</feature>
<dbReference type="Pfam" id="PF00209">
    <property type="entry name" value="SNF"/>
    <property type="match status" value="3"/>
</dbReference>
<feature type="transmembrane region" description="Helical" evidence="17">
    <location>
        <begin position="1120"/>
        <end position="1142"/>
    </location>
</feature>
<evidence type="ECO:0000256" key="9">
    <source>
        <dbReference type="ARBA" id="ARBA00023065"/>
    </source>
</evidence>
<name>A0A182PFK9_9DIPT</name>
<dbReference type="GO" id="GO:0015179">
    <property type="term" value="F:L-amino acid transmembrane transporter activity"/>
    <property type="evidence" value="ECO:0007669"/>
    <property type="project" value="TreeGrafter"/>
</dbReference>
<feature type="transmembrane region" description="Helical" evidence="17">
    <location>
        <begin position="1697"/>
        <end position="1719"/>
    </location>
</feature>
<feature type="transmembrane region" description="Helical" evidence="17">
    <location>
        <begin position="1656"/>
        <end position="1677"/>
    </location>
</feature>
<dbReference type="InterPro" id="IPR000175">
    <property type="entry name" value="Na/ntran_symport"/>
</dbReference>
<feature type="compositionally biased region" description="Low complexity" evidence="16">
    <location>
        <begin position="573"/>
        <end position="591"/>
    </location>
</feature>
<feature type="transmembrane region" description="Helical" evidence="17">
    <location>
        <begin position="974"/>
        <end position="1002"/>
    </location>
</feature>
<evidence type="ECO:0000256" key="4">
    <source>
        <dbReference type="ARBA" id="ARBA00022692"/>
    </source>
</evidence>
<dbReference type="PANTHER" id="PTHR11616:SF321">
    <property type="entry name" value="SODIUM-DEPENDENT NUTRIENT AMINO ACID TRANSPORTER 1-RELATED"/>
    <property type="match status" value="1"/>
</dbReference>
<feature type="binding site" evidence="14">
    <location>
        <position position="1262"/>
    </location>
    <ligand>
        <name>Na(+)</name>
        <dbReference type="ChEBI" id="CHEBI:29101"/>
        <label>1</label>
    </ligand>
</feature>
<evidence type="ECO:0000256" key="7">
    <source>
        <dbReference type="ARBA" id="ARBA00022989"/>
    </source>
</evidence>
<feature type="binding site" evidence="14">
    <location>
        <position position="1266"/>
    </location>
    <ligand>
        <name>Na(+)</name>
        <dbReference type="ChEBI" id="CHEBI:29101"/>
        <label>1</label>
    </ligand>
</feature>
<evidence type="ECO:0000256" key="11">
    <source>
        <dbReference type="ARBA" id="ARBA00023180"/>
    </source>
</evidence>
<feature type="binding site" evidence="14">
    <location>
        <position position="1603"/>
    </location>
    <ligand>
        <name>Na(+)</name>
        <dbReference type="ChEBI" id="CHEBI:29101"/>
        <label>1</label>
    </ligand>
</feature>
<feature type="transmembrane region" description="Helical" evidence="17">
    <location>
        <begin position="364"/>
        <end position="389"/>
    </location>
</feature>
<dbReference type="InterPro" id="IPR037272">
    <property type="entry name" value="SNS_sf"/>
</dbReference>
<feature type="transmembrane region" description="Helical" evidence="17">
    <location>
        <begin position="1044"/>
        <end position="1067"/>
    </location>
</feature>
<feature type="transmembrane region" description="Helical" evidence="17">
    <location>
        <begin position="723"/>
        <end position="744"/>
    </location>
</feature>
<feature type="binding site" evidence="14">
    <location>
        <position position="1500"/>
    </location>
    <ligand>
        <name>Na(+)</name>
        <dbReference type="ChEBI" id="CHEBI:29101"/>
        <label>1</label>
    </ligand>
</feature>
<feature type="transmembrane region" description="Helical" evidence="17">
    <location>
        <begin position="877"/>
        <end position="902"/>
    </location>
</feature>
<keyword evidence="11" id="KW-0325">Glycoprotein</keyword>
<organism evidence="18 19">
    <name type="scientific">Anopheles epiroticus</name>
    <dbReference type="NCBI Taxonomy" id="199890"/>
    <lineage>
        <taxon>Eukaryota</taxon>
        <taxon>Metazoa</taxon>
        <taxon>Ecdysozoa</taxon>
        <taxon>Arthropoda</taxon>
        <taxon>Hexapoda</taxon>
        <taxon>Insecta</taxon>
        <taxon>Pterygota</taxon>
        <taxon>Neoptera</taxon>
        <taxon>Endopterygota</taxon>
        <taxon>Diptera</taxon>
        <taxon>Nematocera</taxon>
        <taxon>Culicoidea</taxon>
        <taxon>Culicidae</taxon>
        <taxon>Anophelinae</taxon>
        <taxon>Anopheles</taxon>
    </lineage>
</organism>
<feature type="transmembrane region" description="Helical" evidence="17">
    <location>
        <begin position="267"/>
        <end position="288"/>
    </location>
</feature>
<feature type="transmembrane region" description="Helical" evidence="17">
    <location>
        <begin position="1088"/>
        <end position="1108"/>
    </location>
</feature>
<dbReference type="GO" id="GO:0005283">
    <property type="term" value="F:amino acid:sodium symporter activity"/>
    <property type="evidence" value="ECO:0007669"/>
    <property type="project" value="TreeGrafter"/>
</dbReference>
<keyword evidence="3 15" id="KW-0813">Transport</keyword>
<dbReference type="SUPFAM" id="SSF161070">
    <property type="entry name" value="SNF-like"/>
    <property type="match status" value="3"/>
</dbReference>
<evidence type="ECO:0000256" key="8">
    <source>
        <dbReference type="ARBA" id="ARBA00023053"/>
    </source>
</evidence>
<evidence type="ECO:0000256" key="5">
    <source>
        <dbReference type="ARBA" id="ARBA00022847"/>
    </source>
</evidence>
<feature type="region of interest" description="Disordered" evidence="16">
    <location>
        <begin position="551"/>
        <end position="596"/>
    </location>
</feature>
<feature type="transmembrane region" description="Helical" evidence="17">
    <location>
        <begin position="1627"/>
        <end position="1644"/>
    </location>
</feature>
<feature type="transmembrane region" description="Helical" evidence="17">
    <location>
        <begin position="1331"/>
        <end position="1352"/>
    </location>
</feature>
<feature type="transmembrane region" description="Helical" evidence="17">
    <location>
        <begin position="53"/>
        <end position="73"/>
    </location>
</feature>
<dbReference type="NCBIfam" id="NF037979">
    <property type="entry name" value="Na_transp"/>
    <property type="match status" value="2"/>
</dbReference>
<feature type="region of interest" description="Disordered" evidence="16">
    <location>
        <begin position="614"/>
        <end position="635"/>
    </location>
</feature>
<feature type="transmembrane region" description="Helical" evidence="17">
    <location>
        <begin position="1251"/>
        <end position="1268"/>
    </location>
</feature>
<keyword evidence="8 14" id="KW-0915">Sodium</keyword>
<keyword evidence="19" id="KW-1185">Reference proteome</keyword>
<evidence type="ECO:0000256" key="3">
    <source>
        <dbReference type="ARBA" id="ARBA00022448"/>
    </source>
</evidence>
<feature type="transmembrane region" description="Helical" evidence="17">
    <location>
        <begin position="300"/>
        <end position="321"/>
    </location>
</feature>
<feature type="transmembrane region" description="Helical" evidence="17">
    <location>
        <begin position="191"/>
        <end position="209"/>
    </location>
</feature>
<dbReference type="PRINTS" id="PR00176">
    <property type="entry name" value="NANEUSMPORT"/>
</dbReference>
<dbReference type="PROSITE" id="PS50267">
    <property type="entry name" value="NA_NEUROTRAN_SYMP_3"/>
    <property type="match status" value="3"/>
</dbReference>
<dbReference type="VEuPathDB" id="VectorBase:AEPI005716"/>
<feature type="transmembrane region" description="Helical" evidence="17">
    <location>
        <begin position="643"/>
        <end position="660"/>
    </location>
</feature>
<feature type="transmembrane region" description="Helical" evidence="17">
    <location>
        <begin position="1489"/>
        <end position="1514"/>
    </location>
</feature>
<feature type="transmembrane region" description="Helical" evidence="17">
    <location>
        <begin position="672"/>
        <end position="692"/>
    </location>
</feature>
<evidence type="ECO:0000256" key="10">
    <source>
        <dbReference type="ARBA" id="ARBA00023136"/>
    </source>
</evidence>
<dbReference type="GO" id="GO:0005886">
    <property type="term" value="C:plasma membrane"/>
    <property type="evidence" value="ECO:0007669"/>
    <property type="project" value="TreeGrafter"/>
</dbReference>